<sequence length="124" mass="13987">MGDIADAMLDGTLCAFCGEYLDREPTGNPEYCDDECRESAGGNPEDWKEMKAEIASWPTLPKFVTINDAGIADIDMLHIMKNHQKMLKKALETSEELELEDIVEVVILDQQATIELMETFQEDE</sequence>
<proteinExistence type="predicted"/>
<organism evidence="1">
    <name type="scientific">marine sediment metagenome</name>
    <dbReference type="NCBI Taxonomy" id="412755"/>
    <lineage>
        <taxon>unclassified sequences</taxon>
        <taxon>metagenomes</taxon>
        <taxon>ecological metagenomes</taxon>
    </lineage>
</organism>
<gene>
    <name evidence="1" type="ORF">LCGC14_1106710</name>
</gene>
<comment type="caution">
    <text evidence="1">The sequence shown here is derived from an EMBL/GenBank/DDBJ whole genome shotgun (WGS) entry which is preliminary data.</text>
</comment>
<dbReference type="EMBL" id="LAZR01005023">
    <property type="protein sequence ID" value="KKN03530.1"/>
    <property type="molecule type" value="Genomic_DNA"/>
</dbReference>
<dbReference type="AlphaFoldDB" id="A0A0F9M7W6"/>
<protein>
    <submittedName>
        <fullName evidence="1">Uncharacterized protein</fullName>
    </submittedName>
</protein>
<name>A0A0F9M7W6_9ZZZZ</name>
<accession>A0A0F9M7W6</accession>
<evidence type="ECO:0000313" key="1">
    <source>
        <dbReference type="EMBL" id="KKN03530.1"/>
    </source>
</evidence>
<reference evidence="1" key="1">
    <citation type="journal article" date="2015" name="Nature">
        <title>Complex archaea that bridge the gap between prokaryotes and eukaryotes.</title>
        <authorList>
            <person name="Spang A."/>
            <person name="Saw J.H."/>
            <person name="Jorgensen S.L."/>
            <person name="Zaremba-Niedzwiedzka K."/>
            <person name="Martijn J."/>
            <person name="Lind A.E."/>
            <person name="van Eijk R."/>
            <person name="Schleper C."/>
            <person name="Guy L."/>
            <person name="Ettema T.J."/>
        </authorList>
    </citation>
    <scope>NUCLEOTIDE SEQUENCE</scope>
</reference>